<dbReference type="OrthoDB" id="79087at2759"/>
<dbReference type="GO" id="GO:0005524">
    <property type="term" value="F:ATP binding"/>
    <property type="evidence" value="ECO:0007669"/>
    <property type="project" value="UniProtKB-KW"/>
</dbReference>
<proteinExistence type="predicted"/>
<dbReference type="VEuPathDB" id="FungiDB:H257_03258"/>
<name>W4H0P7_APHAT</name>
<keyword evidence="1" id="KW-0547">Nucleotide-binding</keyword>
<gene>
    <name evidence="4" type="ORF">H257_03258</name>
</gene>
<protein>
    <submittedName>
        <fullName evidence="4">Uncharacterized protein</fullName>
    </submittedName>
</protein>
<evidence type="ECO:0000313" key="4">
    <source>
        <dbReference type="EMBL" id="ETV85550.1"/>
    </source>
</evidence>
<dbReference type="Gene3D" id="3.30.300.30">
    <property type="match status" value="1"/>
</dbReference>
<dbReference type="GO" id="GO:0004467">
    <property type="term" value="F:long-chain fatty acid-CoA ligase activity"/>
    <property type="evidence" value="ECO:0007669"/>
    <property type="project" value="TreeGrafter"/>
</dbReference>
<dbReference type="PANTHER" id="PTHR43272:SF33">
    <property type="entry name" value="AMP-BINDING DOMAIN-CONTAINING PROTEIN-RELATED"/>
    <property type="match status" value="1"/>
</dbReference>
<dbReference type="AlphaFoldDB" id="W4H0P7"/>
<reference evidence="4" key="1">
    <citation type="submission" date="2013-12" db="EMBL/GenBank/DDBJ databases">
        <title>The Genome Sequence of Aphanomyces astaci APO3.</title>
        <authorList>
            <consortium name="The Broad Institute Genomics Platform"/>
            <person name="Russ C."/>
            <person name="Tyler B."/>
            <person name="van West P."/>
            <person name="Dieguez-Uribeondo J."/>
            <person name="Young S.K."/>
            <person name="Zeng Q."/>
            <person name="Gargeya S."/>
            <person name="Fitzgerald M."/>
            <person name="Abouelleil A."/>
            <person name="Alvarado L."/>
            <person name="Chapman S.B."/>
            <person name="Gainer-Dewar J."/>
            <person name="Goldberg J."/>
            <person name="Griggs A."/>
            <person name="Gujja S."/>
            <person name="Hansen M."/>
            <person name="Howarth C."/>
            <person name="Imamovic A."/>
            <person name="Ireland A."/>
            <person name="Larimer J."/>
            <person name="McCowan C."/>
            <person name="Murphy C."/>
            <person name="Pearson M."/>
            <person name="Poon T.W."/>
            <person name="Priest M."/>
            <person name="Roberts A."/>
            <person name="Saif S."/>
            <person name="Shea T."/>
            <person name="Sykes S."/>
            <person name="Wortman J."/>
            <person name="Nusbaum C."/>
            <person name="Birren B."/>
        </authorList>
    </citation>
    <scope>NUCLEOTIDE SEQUENCE [LARGE SCALE GENOMIC DNA]</scope>
    <source>
        <strain evidence="4">APO3</strain>
    </source>
</reference>
<dbReference type="STRING" id="112090.W4H0P7"/>
<dbReference type="RefSeq" id="XP_009825568.1">
    <property type="nucleotide sequence ID" value="XM_009827266.1"/>
</dbReference>
<keyword evidence="2" id="KW-0067">ATP-binding</keyword>
<evidence type="ECO:0000256" key="3">
    <source>
        <dbReference type="SAM" id="MobiDB-lite"/>
    </source>
</evidence>
<evidence type="ECO:0000256" key="1">
    <source>
        <dbReference type="ARBA" id="ARBA00022741"/>
    </source>
</evidence>
<dbReference type="GeneID" id="20805254"/>
<dbReference type="SUPFAM" id="SSF56801">
    <property type="entry name" value="Acetyl-CoA synthetase-like"/>
    <property type="match status" value="1"/>
</dbReference>
<evidence type="ECO:0000256" key="2">
    <source>
        <dbReference type="ARBA" id="ARBA00022840"/>
    </source>
</evidence>
<organism evidence="4">
    <name type="scientific">Aphanomyces astaci</name>
    <name type="common">Crayfish plague agent</name>
    <dbReference type="NCBI Taxonomy" id="112090"/>
    <lineage>
        <taxon>Eukaryota</taxon>
        <taxon>Sar</taxon>
        <taxon>Stramenopiles</taxon>
        <taxon>Oomycota</taxon>
        <taxon>Saprolegniomycetes</taxon>
        <taxon>Saprolegniales</taxon>
        <taxon>Verrucalvaceae</taxon>
        <taxon>Aphanomyces</taxon>
    </lineage>
</organism>
<dbReference type="PANTHER" id="PTHR43272">
    <property type="entry name" value="LONG-CHAIN-FATTY-ACID--COA LIGASE"/>
    <property type="match status" value="1"/>
</dbReference>
<sequence length="223" mass="24515">MGTSVIAMPRASTVYDSMSIGSSNGILYQRRWLQAARCSSGSRVPPSPPPPKLRKRTTPSLHGHMNPRSSSFTMPKGQYIAPEKIENVLHTSWFVAQAIVFGDDTHEALVAMIVPEDYALMALAKQLAIPSATSLTELCAHPVIVSHVLQDIAVVSKEGKLCSFETVRAITLLPTHFTSESGLLQRNRKVDRNVAKALFQAHVDSMFTTADDHVCKRRYTQTA</sequence>
<dbReference type="GO" id="GO:0005783">
    <property type="term" value="C:endoplasmic reticulum"/>
    <property type="evidence" value="ECO:0007669"/>
    <property type="project" value="TreeGrafter"/>
</dbReference>
<dbReference type="EMBL" id="KI913118">
    <property type="protein sequence ID" value="ETV85550.1"/>
    <property type="molecule type" value="Genomic_DNA"/>
</dbReference>
<feature type="region of interest" description="Disordered" evidence="3">
    <location>
        <begin position="39"/>
        <end position="68"/>
    </location>
</feature>
<dbReference type="GO" id="GO:0016020">
    <property type="term" value="C:membrane"/>
    <property type="evidence" value="ECO:0007669"/>
    <property type="project" value="TreeGrafter"/>
</dbReference>
<accession>W4H0P7</accession>
<dbReference type="InterPro" id="IPR045851">
    <property type="entry name" value="AMP-bd_C_sf"/>
</dbReference>